<keyword evidence="2" id="KW-1185">Reference proteome</keyword>
<evidence type="ECO:0000313" key="1">
    <source>
        <dbReference type="EMBL" id="KAG2173741.1"/>
    </source>
</evidence>
<dbReference type="EMBL" id="JAEPQZ010000014">
    <property type="protein sequence ID" value="KAG2173741.1"/>
    <property type="molecule type" value="Genomic_DNA"/>
</dbReference>
<accession>A0A8H7PGW1</accession>
<dbReference type="AlphaFoldDB" id="A0A8H7PGW1"/>
<comment type="caution">
    <text evidence="1">The sequence shown here is derived from an EMBL/GenBank/DDBJ whole genome shotgun (WGS) entry which is preliminary data.</text>
</comment>
<dbReference type="Proteomes" id="UP000654370">
    <property type="component" value="Unassembled WGS sequence"/>
</dbReference>
<gene>
    <name evidence="1" type="ORF">INT43_005161</name>
</gene>
<reference evidence="1" key="1">
    <citation type="submission" date="2020-12" db="EMBL/GenBank/DDBJ databases">
        <title>Metabolic potential, ecology and presence of endohyphal bacteria is reflected in genomic diversity of Mucoromycotina.</title>
        <authorList>
            <person name="Muszewska A."/>
            <person name="Okrasinska A."/>
            <person name="Steczkiewicz K."/>
            <person name="Drgas O."/>
            <person name="Orlowska M."/>
            <person name="Perlinska-Lenart U."/>
            <person name="Aleksandrzak-Piekarczyk T."/>
            <person name="Szatraj K."/>
            <person name="Zielenkiewicz U."/>
            <person name="Pilsyk S."/>
            <person name="Malc E."/>
            <person name="Mieczkowski P."/>
            <person name="Kruszewska J.S."/>
            <person name="Biernat P."/>
            <person name="Pawlowska J."/>
        </authorList>
    </citation>
    <scope>NUCLEOTIDE SEQUENCE</scope>
    <source>
        <strain evidence="1">WA0000067209</strain>
    </source>
</reference>
<sequence length="92" mass="10188">MIHVTLFLPSEEAITQAISDGVLNIAASKILSTHCDIIYYRYPHYRVTTMQFPSVPQFNHILQERNTRQLGGGSQVAEVSEGEKLNGAITGI</sequence>
<organism evidence="1 2">
    <name type="scientific">Mortierella isabellina</name>
    <name type="common">Filamentous fungus</name>
    <name type="synonym">Umbelopsis isabellina</name>
    <dbReference type="NCBI Taxonomy" id="91625"/>
    <lineage>
        <taxon>Eukaryota</taxon>
        <taxon>Fungi</taxon>
        <taxon>Fungi incertae sedis</taxon>
        <taxon>Mucoromycota</taxon>
        <taxon>Mucoromycotina</taxon>
        <taxon>Umbelopsidomycetes</taxon>
        <taxon>Umbelopsidales</taxon>
        <taxon>Umbelopsidaceae</taxon>
        <taxon>Umbelopsis</taxon>
    </lineage>
</organism>
<name>A0A8H7PGW1_MORIS</name>
<evidence type="ECO:0000313" key="2">
    <source>
        <dbReference type="Proteomes" id="UP000654370"/>
    </source>
</evidence>
<protein>
    <submittedName>
        <fullName evidence="1">Uncharacterized protein</fullName>
    </submittedName>
</protein>
<proteinExistence type="predicted"/>